<organism evidence="2 3">
    <name type="scientific">Methanimicrococcus hacksteinii</name>
    <dbReference type="NCBI Taxonomy" id="3028293"/>
    <lineage>
        <taxon>Archaea</taxon>
        <taxon>Methanobacteriati</taxon>
        <taxon>Methanobacteriota</taxon>
        <taxon>Stenosarchaea group</taxon>
        <taxon>Methanomicrobia</taxon>
        <taxon>Methanosarcinales</taxon>
        <taxon>Methanosarcinaceae</taxon>
        <taxon>Methanimicrococcus</taxon>
    </lineage>
</organism>
<feature type="transmembrane region" description="Helical" evidence="1">
    <location>
        <begin position="252"/>
        <end position="277"/>
    </location>
</feature>
<accession>A0ABU3VP42</accession>
<proteinExistence type="predicted"/>
<dbReference type="EMBL" id="JAWDKC010000013">
    <property type="protein sequence ID" value="MDV0445185.1"/>
    <property type="molecule type" value="Genomic_DNA"/>
</dbReference>
<feature type="transmembrane region" description="Helical" evidence="1">
    <location>
        <begin position="25"/>
        <end position="43"/>
    </location>
</feature>
<reference evidence="2 3" key="1">
    <citation type="submission" date="2023-06" db="EMBL/GenBank/DDBJ databases">
        <title>Genome sequence of Methanimicrococcus sp. At1.</title>
        <authorList>
            <person name="Protasov E."/>
            <person name="Platt K."/>
            <person name="Poehlein A."/>
            <person name="Daniel R."/>
            <person name="Brune A."/>
        </authorList>
    </citation>
    <scope>NUCLEOTIDE SEQUENCE [LARGE SCALE GENOMIC DNA]</scope>
    <source>
        <strain evidence="2 3">At1</strain>
    </source>
</reference>
<feature type="transmembrane region" description="Helical" evidence="1">
    <location>
        <begin position="188"/>
        <end position="206"/>
    </location>
</feature>
<feature type="transmembrane region" description="Helical" evidence="1">
    <location>
        <begin position="93"/>
        <end position="114"/>
    </location>
</feature>
<feature type="transmembrane region" description="Helical" evidence="1">
    <location>
        <begin position="221"/>
        <end position="240"/>
    </location>
</feature>
<dbReference type="RefSeq" id="WP_318785612.1">
    <property type="nucleotide sequence ID" value="NZ_JAWDKC010000013.1"/>
</dbReference>
<sequence>MIENTKTAIKNPVEMQTKEDRLKNLLLLFISIILYGSLLIYYPQSDAVFLKYARITGFFLTGMFGFIGGFFLINALSGRKRVKQYNSKLQNSAFLVIIASWLVFALVTQCFSISNVTDPSVYRLKILLFAGSLFAAGLLIQIFALYTDDIAEKIAAGKNKKANHGDYENESSSTPVEKQTKTERTNSILLVIGSIIFLFLFFFALSDPDAEYLRFARSNGYTWSGLLAMVIGVVLVDMFSGRKAVPAKNVGFAVFLGIGIAVAAVILCFMVGALSYFDIVNPADYLPLILKFGCIMFAAGILVRFIGLYIDDFVWKYVSKELKF</sequence>
<keyword evidence="1" id="KW-0812">Transmembrane</keyword>
<feature type="transmembrane region" description="Helical" evidence="1">
    <location>
        <begin position="55"/>
        <end position="73"/>
    </location>
</feature>
<feature type="transmembrane region" description="Helical" evidence="1">
    <location>
        <begin position="126"/>
        <end position="146"/>
    </location>
</feature>
<gene>
    <name evidence="2" type="ORF">MmiAt1_07420</name>
</gene>
<evidence type="ECO:0000256" key="1">
    <source>
        <dbReference type="SAM" id="Phobius"/>
    </source>
</evidence>
<dbReference type="Proteomes" id="UP001272052">
    <property type="component" value="Unassembled WGS sequence"/>
</dbReference>
<protein>
    <submittedName>
        <fullName evidence="2">Uncharacterized protein</fullName>
    </submittedName>
</protein>
<keyword evidence="3" id="KW-1185">Reference proteome</keyword>
<evidence type="ECO:0000313" key="3">
    <source>
        <dbReference type="Proteomes" id="UP001272052"/>
    </source>
</evidence>
<feature type="transmembrane region" description="Helical" evidence="1">
    <location>
        <begin position="289"/>
        <end position="310"/>
    </location>
</feature>
<name>A0ABU3VP42_9EURY</name>
<comment type="caution">
    <text evidence="2">The sequence shown here is derived from an EMBL/GenBank/DDBJ whole genome shotgun (WGS) entry which is preliminary data.</text>
</comment>
<keyword evidence="1" id="KW-0472">Membrane</keyword>
<evidence type="ECO:0000313" key="2">
    <source>
        <dbReference type="EMBL" id="MDV0445185.1"/>
    </source>
</evidence>
<keyword evidence="1" id="KW-1133">Transmembrane helix</keyword>